<proteinExistence type="predicted"/>
<dbReference type="EMBL" id="RCDC01000004">
    <property type="protein sequence ID" value="RLK57435.1"/>
    <property type="molecule type" value="Genomic_DNA"/>
</dbReference>
<dbReference type="AlphaFoldDB" id="A0A498CTW1"/>
<evidence type="ECO:0000313" key="2">
    <source>
        <dbReference type="Proteomes" id="UP000274786"/>
    </source>
</evidence>
<evidence type="ECO:0000313" key="1">
    <source>
        <dbReference type="EMBL" id="RLK57435.1"/>
    </source>
</evidence>
<name>A0A498CTW1_9GAMM</name>
<gene>
    <name evidence="1" type="ORF">BCL79_1841</name>
</gene>
<dbReference type="RefSeq" id="WP_259462125.1">
    <property type="nucleotide sequence ID" value="NZ_RCDC01000004.1"/>
</dbReference>
<reference evidence="1 2" key="1">
    <citation type="submission" date="2018-10" db="EMBL/GenBank/DDBJ databases">
        <title>Comparative analysis of microorganisms from saline springs in Andes Mountain Range, Colombia.</title>
        <authorList>
            <person name="Rubin E."/>
        </authorList>
    </citation>
    <scope>NUCLEOTIDE SEQUENCE [LARGE SCALE GENOMIC DNA]</scope>
    <source>
        <strain evidence="1 2">USBA GBX 843</strain>
    </source>
</reference>
<sequence length="151" mass="16390">MSEPIPSPRRQLLVAMGKTLQMISTKNGYLTDAGAGWTLEPTPGDQDTQAVLTAVIEKQQRPETPSKTTTHRLTTVSVIAKVPASTEGYQQALDDLVTDIEAAMDSREVARNFPEGIQVPVYVGMEPLMPEKASAGWVGALLTYQSHIPKK</sequence>
<comment type="caution">
    <text evidence="1">The sequence shown here is derived from an EMBL/GenBank/DDBJ whole genome shotgun (WGS) entry which is preliminary data.</text>
</comment>
<accession>A0A498CTW1</accession>
<organism evidence="1 2">
    <name type="scientific">Stenotrophomonas rhizophila</name>
    <dbReference type="NCBI Taxonomy" id="216778"/>
    <lineage>
        <taxon>Bacteria</taxon>
        <taxon>Pseudomonadati</taxon>
        <taxon>Pseudomonadota</taxon>
        <taxon>Gammaproteobacteria</taxon>
        <taxon>Lysobacterales</taxon>
        <taxon>Lysobacteraceae</taxon>
        <taxon>Stenotrophomonas</taxon>
    </lineage>
</organism>
<protein>
    <submittedName>
        <fullName evidence="1">Uncharacterized protein</fullName>
    </submittedName>
</protein>
<dbReference type="Proteomes" id="UP000274786">
    <property type="component" value="Unassembled WGS sequence"/>
</dbReference>